<feature type="region of interest" description="Disordered" evidence="1">
    <location>
        <begin position="226"/>
        <end position="269"/>
    </location>
</feature>
<reference evidence="2 3" key="1">
    <citation type="submission" date="2024-04" db="EMBL/GenBank/DDBJ databases">
        <title>Tritrichomonas musculus Genome.</title>
        <authorList>
            <person name="Alves-Ferreira E."/>
            <person name="Grigg M."/>
            <person name="Lorenzi H."/>
            <person name="Galac M."/>
        </authorList>
    </citation>
    <scope>NUCLEOTIDE SEQUENCE [LARGE SCALE GENOMIC DNA]</scope>
    <source>
        <strain evidence="2 3">EAF2021</strain>
    </source>
</reference>
<evidence type="ECO:0008006" key="4">
    <source>
        <dbReference type="Google" id="ProtNLM"/>
    </source>
</evidence>
<protein>
    <recommendedName>
        <fullName evidence="4">Rad50/SbcC-type AAA domain-containing protein</fullName>
    </recommendedName>
</protein>
<dbReference type="SUPFAM" id="SSF52540">
    <property type="entry name" value="P-loop containing nucleoside triphosphate hydrolases"/>
    <property type="match status" value="2"/>
</dbReference>
<feature type="compositionally biased region" description="Low complexity" evidence="1">
    <location>
        <begin position="332"/>
        <end position="342"/>
    </location>
</feature>
<evidence type="ECO:0000256" key="1">
    <source>
        <dbReference type="SAM" id="MobiDB-lite"/>
    </source>
</evidence>
<feature type="compositionally biased region" description="Basic and acidic residues" evidence="1">
    <location>
        <begin position="143"/>
        <end position="157"/>
    </location>
</feature>
<feature type="compositionally biased region" description="Low complexity" evidence="1">
    <location>
        <begin position="309"/>
        <end position="324"/>
    </location>
</feature>
<feature type="region of interest" description="Disordered" evidence="1">
    <location>
        <begin position="117"/>
        <end position="164"/>
    </location>
</feature>
<feature type="compositionally biased region" description="Polar residues" evidence="1">
    <location>
        <begin position="299"/>
        <end position="308"/>
    </location>
</feature>
<proteinExistence type="predicted"/>
<name>A0ABR2JZK2_9EUKA</name>
<feature type="compositionally biased region" description="Polar residues" evidence="1">
    <location>
        <begin position="234"/>
        <end position="246"/>
    </location>
</feature>
<dbReference type="Proteomes" id="UP001470230">
    <property type="component" value="Unassembled WGS sequence"/>
</dbReference>
<accession>A0ABR2JZK2</accession>
<keyword evidence="3" id="KW-1185">Reference proteome</keyword>
<dbReference type="InterPro" id="IPR027417">
    <property type="entry name" value="P-loop_NTPase"/>
</dbReference>
<evidence type="ECO:0000313" key="2">
    <source>
        <dbReference type="EMBL" id="KAK8884229.1"/>
    </source>
</evidence>
<sequence length="800" mass="93076">MSQASKGTLSHSFIFLKDITTPEDDPKKIIFPRTFFFLMKKAKELYGDRMDVRSFYDENGDRIRKIEEITPGGLLYVSSLDSNTDNNQANIQKPANSPSKDKGRIISTESYQQIFGNTMGGKIDDDKLPRNTGRKLKFSKTGDTLHNKESNNDESKKSRTRFVPKSERIQKEQHVKAEKEMRIKEMNEKSRQFDQIKARRTKTINDQEQNGSIKSMVNTVRRIPIPGQGKYVSQDDTTVSPSNNKYNFYDDEQKYLSKSEKERSMRDIDINEDENQYEFDLDNDNDDSSHQKYFRNEKYQASNSINSRKSNQIQDNISQNNNINENEDKYYNRSSNDNFSTSNFDNQEEKFNENEKNALSSLISETIRQKGAFSSNISKALEDLPAYSESLTKLPELELEQKCSWYLHEIEIINRNNIFPPVSNGMFGIDELVSKARFVIKEHRFINSGGLTHRLNLAIVGPNGSGKSTFLGILTDELLKEFVSTDEWKKTFLFFTDLTSLMSDTTEYSRFYHSIVEKTISCIESQKPELIPYIPMIKKHFDDVVLYRQPPKFPKNFMLDPKTQKIAYELQFLIDKYSRVWNDEEGLLEWITSIIYLPILVSKALGFQKFLYVLDHFDVGDVIIDPSPVKFSESASSVYLIDILKYILTQTNFIISCSDQQLLFALLEPNMEEERQVQKEFDYISMIDLIGEIPYADKQIYIETSKEKMPFIITSELCGGVPLYLDIWMKANQFYDQIESIEEEEEEEEDLEDIEMLNDQLMTILQKAIKVFYVSDHKIDKYDITNYRRKTISAKSEASK</sequence>
<dbReference type="EMBL" id="JAPFFF010000008">
    <property type="protein sequence ID" value="KAK8884229.1"/>
    <property type="molecule type" value="Genomic_DNA"/>
</dbReference>
<evidence type="ECO:0000313" key="3">
    <source>
        <dbReference type="Proteomes" id="UP001470230"/>
    </source>
</evidence>
<comment type="caution">
    <text evidence="2">The sequence shown here is derived from an EMBL/GenBank/DDBJ whole genome shotgun (WGS) entry which is preliminary data.</text>
</comment>
<feature type="compositionally biased region" description="Basic and acidic residues" evidence="1">
    <location>
        <begin position="251"/>
        <end position="269"/>
    </location>
</feature>
<gene>
    <name evidence="2" type="ORF">M9Y10_043335</name>
</gene>
<feature type="region of interest" description="Disordered" evidence="1">
    <location>
        <begin position="299"/>
        <end position="342"/>
    </location>
</feature>
<organism evidence="2 3">
    <name type="scientific">Tritrichomonas musculus</name>
    <dbReference type="NCBI Taxonomy" id="1915356"/>
    <lineage>
        <taxon>Eukaryota</taxon>
        <taxon>Metamonada</taxon>
        <taxon>Parabasalia</taxon>
        <taxon>Tritrichomonadida</taxon>
        <taxon>Tritrichomonadidae</taxon>
        <taxon>Tritrichomonas</taxon>
    </lineage>
</organism>